<evidence type="ECO:0000313" key="11">
    <source>
        <dbReference type="EMBL" id="KAH9527026.1"/>
    </source>
</evidence>
<dbReference type="PANTHER" id="PTHR45747:SF4">
    <property type="entry name" value="HISTONE-LYSINE N-METHYLTRANSFERASE E(Z)"/>
    <property type="match status" value="1"/>
</dbReference>
<evidence type="ECO:0000256" key="7">
    <source>
        <dbReference type="ARBA" id="ARBA00048568"/>
    </source>
</evidence>
<organism evidence="11 12">
    <name type="scientific">Dermatophagoides farinae</name>
    <name type="common">American house dust mite</name>
    <dbReference type="NCBI Taxonomy" id="6954"/>
    <lineage>
        <taxon>Eukaryota</taxon>
        <taxon>Metazoa</taxon>
        <taxon>Ecdysozoa</taxon>
        <taxon>Arthropoda</taxon>
        <taxon>Chelicerata</taxon>
        <taxon>Arachnida</taxon>
        <taxon>Acari</taxon>
        <taxon>Acariformes</taxon>
        <taxon>Sarcoptiformes</taxon>
        <taxon>Astigmata</taxon>
        <taxon>Psoroptidia</taxon>
        <taxon>Analgoidea</taxon>
        <taxon>Pyroglyphidae</taxon>
        <taxon>Dermatophagoidinae</taxon>
        <taxon>Dermatophagoides</taxon>
    </lineage>
</organism>
<dbReference type="InterPro" id="IPR041355">
    <property type="entry name" value="Pre-SET_CXC"/>
</dbReference>
<feature type="domain" description="CXC" evidence="10">
    <location>
        <begin position="391"/>
        <end position="491"/>
    </location>
</feature>
<comment type="catalytic activity">
    <reaction evidence="7">
        <text>L-lysyl(27)-[histone H3] + 3 S-adenosyl-L-methionine = N(6),N(6),N(6)-trimethyl-L-lysyl(27)-[histone H3] + 3 S-adenosyl-L-homocysteine + 3 H(+)</text>
        <dbReference type="Rhea" id="RHEA:60292"/>
        <dbReference type="Rhea" id="RHEA-COMP:15535"/>
        <dbReference type="Rhea" id="RHEA-COMP:15548"/>
        <dbReference type="ChEBI" id="CHEBI:15378"/>
        <dbReference type="ChEBI" id="CHEBI:29969"/>
        <dbReference type="ChEBI" id="CHEBI:57856"/>
        <dbReference type="ChEBI" id="CHEBI:59789"/>
        <dbReference type="ChEBI" id="CHEBI:61961"/>
        <dbReference type="EC" id="2.1.1.356"/>
    </reaction>
</comment>
<dbReference type="AlphaFoldDB" id="A0A922I8R5"/>
<dbReference type="FunFam" id="2.170.270.10:FF:000001">
    <property type="entry name" value="Putative histone-lysine N-methyltransferase EZH2"/>
    <property type="match status" value="1"/>
</dbReference>
<dbReference type="GO" id="GO:0035098">
    <property type="term" value="C:ESC/E(Z) complex"/>
    <property type="evidence" value="ECO:0007669"/>
    <property type="project" value="TreeGrafter"/>
</dbReference>
<evidence type="ECO:0000256" key="6">
    <source>
        <dbReference type="ARBA" id="ARBA00023163"/>
    </source>
</evidence>
<evidence type="ECO:0000256" key="2">
    <source>
        <dbReference type="ARBA" id="ARBA00022603"/>
    </source>
</evidence>
<dbReference type="InterPro" id="IPR033467">
    <property type="entry name" value="Tesmin/TSO1-like_CXC"/>
</dbReference>
<keyword evidence="12" id="KW-1185">Reference proteome</keyword>
<feature type="domain" description="SET" evidence="9">
    <location>
        <begin position="498"/>
        <end position="613"/>
    </location>
</feature>
<proteinExistence type="predicted"/>
<name>A0A922I8R5_DERFA</name>
<dbReference type="InterPro" id="IPR048358">
    <property type="entry name" value="EZH1/2_MCSS"/>
</dbReference>
<dbReference type="InterPro" id="IPR046341">
    <property type="entry name" value="SET_dom_sf"/>
</dbReference>
<evidence type="ECO:0000256" key="5">
    <source>
        <dbReference type="ARBA" id="ARBA00023015"/>
    </source>
</evidence>
<evidence type="ECO:0000256" key="4">
    <source>
        <dbReference type="ARBA" id="ARBA00022691"/>
    </source>
</evidence>
<dbReference type="SMART" id="SM01114">
    <property type="entry name" value="CXC"/>
    <property type="match status" value="1"/>
</dbReference>
<evidence type="ECO:0000256" key="3">
    <source>
        <dbReference type="ARBA" id="ARBA00022679"/>
    </source>
</evidence>
<dbReference type="GO" id="GO:0031507">
    <property type="term" value="P:heterochromatin formation"/>
    <property type="evidence" value="ECO:0007669"/>
    <property type="project" value="TreeGrafter"/>
</dbReference>
<protein>
    <recommendedName>
        <fullName evidence="1">[histone H3]-lysine(27) N-trimethyltransferase</fullName>
        <ecNumber evidence="1">2.1.1.356</ecNumber>
    </recommendedName>
</protein>
<dbReference type="Proteomes" id="UP000790347">
    <property type="component" value="Unassembled WGS sequence"/>
</dbReference>
<dbReference type="PROSITE" id="PS50280">
    <property type="entry name" value="SET"/>
    <property type="match status" value="1"/>
</dbReference>
<dbReference type="InterPro" id="IPR026489">
    <property type="entry name" value="CXC_dom"/>
</dbReference>
<dbReference type="InterPro" id="IPR045318">
    <property type="entry name" value="EZH1/2-like"/>
</dbReference>
<evidence type="ECO:0000259" key="10">
    <source>
        <dbReference type="PROSITE" id="PS51633"/>
    </source>
</evidence>
<keyword evidence="2" id="KW-0489">Methyltransferase</keyword>
<reference evidence="11" key="2">
    <citation type="journal article" date="2022" name="Res Sq">
        <title>Comparative Genomics Reveals Insights into the Divergent Evolution of Astigmatic Mites and Household Pest Adaptations.</title>
        <authorList>
            <person name="Xiong Q."/>
            <person name="Wan A.T.-Y."/>
            <person name="Liu X.-Y."/>
            <person name="Fung C.S.-H."/>
            <person name="Xiao X."/>
            <person name="Malainual N."/>
            <person name="Hou J."/>
            <person name="Wang L."/>
            <person name="Wang M."/>
            <person name="Yang K."/>
            <person name="Cui Y."/>
            <person name="Leung E."/>
            <person name="Nong W."/>
            <person name="Shin S.-K."/>
            <person name="Au S."/>
            <person name="Jeong K.Y."/>
            <person name="Chew F.T."/>
            <person name="Hui J."/>
            <person name="Leung T.F."/>
            <person name="Tungtrongchitr A."/>
            <person name="Zhong N."/>
            <person name="Liu Z."/>
            <person name="Tsui S."/>
        </authorList>
    </citation>
    <scope>NUCLEOTIDE SEQUENCE</scope>
    <source>
        <strain evidence="11">Derf</strain>
        <tissue evidence="11">Whole organism</tissue>
    </source>
</reference>
<keyword evidence="8" id="KW-0175">Coiled coil</keyword>
<dbReference type="GO" id="GO:0140951">
    <property type="term" value="F:histone H3K27 trimethyltransferase activity"/>
    <property type="evidence" value="ECO:0007669"/>
    <property type="project" value="UniProtKB-EC"/>
</dbReference>
<dbReference type="SMART" id="SM00317">
    <property type="entry name" value="SET"/>
    <property type="match status" value="1"/>
</dbReference>
<keyword evidence="4" id="KW-0949">S-adenosyl-L-methionine</keyword>
<dbReference type="InterPro" id="IPR001214">
    <property type="entry name" value="SET_dom"/>
</dbReference>
<dbReference type="EC" id="2.1.1.356" evidence="1"/>
<keyword evidence="6" id="KW-0804">Transcription</keyword>
<dbReference type="PROSITE" id="PS51633">
    <property type="entry name" value="CXC"/>
    <property type="match status" value="1"/>
</dbReference>
<dbReference type="GO" id="GO:0003682">
    <property type="term" value="F:chromatin binding"/>
    <property type="evidence" value="ECO:0007669"/>
    <property type="project" value="TreeGrafter"/>
</dbReference>
<evidence type="ECO:0000313" key="12">
    <source>
        <dbReference type="Proteomes" id="UP000790347"/>
    </source>
</evidence>
<feature type="coiled-coil region" evidence="8">
    <location>
        <begin position="4"/>
        <end position="36"/>
    </location>
</feature>
<reference evidence="11" key="1">
    <citation type="submission" date="2013-05" db="EMBL/GenBank/DDBJ databases">
        <authorList>
            <person name="Yim A.K.Y."/>
            <person name="Chan T.F."/>
            <person name="Ji K.M."/>
            <person name="Liu X.Y."/>
            <person name="Zhou J.W."/>
            <person name="Li R.Q."/>
            <person name="Yang K.Y."/>
            <person name="Li J."/>
            <person name="Li M."/>
            <person name="Law P.T.W."/>
            <person name="Wu Y.L."/>
            <person name="Cai Z.L."/>
            <person name="Qin H."/>
            <person name="Bao Y."/>
            <person name="Leung R.K.K."/>
            <person name="Ng P.K.S."/>
            <person name="Zou J."/>
            <person name="Zhong X.J."/>
            <person name="Ran P.X."/>
            <person name="Zhong N.S."/>
            <person name="Liu Z.G."/>
            <person name="Tsui S.K.W."/>
        </authorList>
    </citation>
    <scope>NUCLEOTIDE SEQUENCE</scope>
    <source>
        <strain evidence="11">Derf</strain>
        <tissue evidence="11">Whole organism</tissue>
    </source>
</reference>
<comment type="caution">
    <text evidence="11">The sequence shown here is derived from an EMBL/GenBank/DDBJ whole genome shotgun (WGS) entry which is preliminary data.</text>
</comment>
<evidence type="ECO:0000256" key="8">
    <source>
        <dbReference type="SAM" id="Coils"/>
    </source>
</evidence>
<sequence>MTTLQNWKNQVEKLYKEILRKKHDNHIKTVEELAKNNLQRLLKNKLFKAVQKSSLDGEKIPPPIEFDDVHPRIEHTIVDSFEPSRSFVIPKYYLKDVPKTPLMHVWAPVMKNVHIDDETTLHHIPYLGDYVYENEDNFIEELLTNYDGKIHCEKENFTDDILVELIDKLNPLVLVANDDDDDKDDKDGSENVFEIISNVFADKGSAENLKQRYDDYKIKKLDPMETPPNIDGDLGKVYSFDKIMHSYTNLYCRRCHTYDCTDHTFYNVKFRSKNEGRNKKQNPCGKECYLNMENLSTDSSDEDPRIKSAILEKIKFDSWNNLDRTLFNVAMKSYYNNFCNIATLISKPCIEVFAYSEHIKDDVDSDDTNNAYEDMRNKKKKKKPNKWSAHCKKLQLKDSSSKILINYTPCEHLDSKCDQSCSCVRNKLICEKYCACSKDCPERFPGCRCKAQCNTKQCPCYSAVRECDPDICGTCGADQSDLQNVRCKNIAIQRGLKKKLILGVSDIAGWGIFLNDVAEKNDFISEYCGEMISQDEADRRGKIYDNNGSSFLFNLNNDYVIDAKRKGNKIRFANHSINPNCYAKVMMVNGEHRIGIFAKRKIKKFEELFFDYRYGPNDQLKFVRIERDQQLN</sequence>
<dbReference type="Pfam" id="PF00856">
    <property type="entry name" value="SET"/>
    <property type="match status" value="1"/>
</dbReference>
<dbReference type="EMBL" id="ASGP02000001">
    <property type="protein sequence ID" value="KAH9527026.1"/>
    <property type="molecule type" value="Genomic_DNA"/>
</dbReference>
<dbReference type="CDD" id="cd10519">
    <property type="entry name" value="SET_EZH"/>
    <property type="match status" value="1"/>
</dbReference>
<dbReference type="Pfam" id="PF21358">
    <property type="entry name" value="Ezh2_MCSS"/>
    <property type="match status" value="1"/>
</dbReference>
<keyword evidence="5" id="KW-0805">Transcription regulation</keyword>
<evidence type="ECO:0000259" key="9">
    <source>
        <dbReference type="PROSITE" id="PS50280"/>
    </source>
</evidence>
<dbReference type="GO" id="GO:0032259">
    <property type="term" value="P:methylation"/>
    <property type="evidence" value="ECO:0007669"/>
    <property type="project" value="UniProtKB-KW"/>
</dbReference>
<accession>A0A922I8R5</accession>
<gene>
    <name evidence="11" type="primary">EZH2</name>
    <name evidence="11" type="ORF">DERF_001075</name>
</gene>
<dbReference type="PANTHER" id="PTHR45747">
    <property type="entry name" value="HISTONE-LYSINE N-METHYLTRANSFERASE E(Z)"/>
    <property type="match status" value="1"/>
</dbReference>
<dbReference type="SUPFAM" id="SSF82199">
    <property type="entry name" value="SET domain"/>
    <property type="match status" value="1"/>
</dbReference>
<dbReference type="Pfam" id="PF18264">
    <property type="entry name" value="preSET_CXC"/>
    <property type="match status" value="1"/>
</dbReference>
<dbReference type="Gene3D" id="2.170.270.10">
    <property type="entry name" value="SET domain"/>
    <property type="match status" value="1"/>
</dbReference>
<keyword evidence="3" id="KW-0808">Transferase</keyword>
<evidence type="ECO:0000256" key="1">
    <source>
        <dbReference type="ARBA" id="ARBA00012186"/>
    </source>
</evidence>